<dbReference type="InterPro" id="IPR015920">
    <property type="entry name" value="Cellobiose_DH-like_cyt"/>
</dbReference>
<feature type="non-terminal residue" evidence="2">
    <location>
        <position position="121"/>
    </location>
</feature>
<dbReference type="AlphaFoldDB" id="A0A6A5TDK0"/>
<dbReference type="EMBL" id="ML977021">
    <property type="protein sequence ID" value="KAF1950875.1"/>
    <property type="molecule type" value="Genomic_DNA"/>
</dbReference>
<dbReference type="PANTHER" id="PTHR47190">
    <property type="entry name" value="DEHYDROGENASE, PUTATIVE-RELATED"/>
    <property type="match status" value="1"/>
</dbReference>
<reference evidence="2" key="1">
    <citation type="journal article" date="2020" name="Stud. Mycol.">
        <title>101 Dothideomycetes genomes: a test case for predicting lifestyles and emergence of pathogens.</title>
        <authorList>
            <person name="Haridas S."/>
            <person name="Albert R."/>
            <person name="Binder M."/>
            <person name="Bloem J."/>
            <person name="Labutti K."/>
            <person name="Salamov A."/>
            <person name="Andreopoulos B."/>
            <person name="Baker S."/>
            <person name="Barry K."/>
            <person name="Bills G."/>
            <person name="Bluhm B."/>
            <person name="Cannon C."/>
            <person name="Castanera R."/>
            <person name="Culley D."/>
            <person name="Daum C."/>
            <person name="Ezra D."/>
            <person name="Gonzalez J."/>
            <person name="Henrissat B."/>
            <person name="Kuo A."/>
            <person name="Liang C."/>
            <person name="Lipzen A."/>
            <person name="Lutzoni F."/>
            <person name="Magnuson J."/>
            <person name="Mondo S."/>
            <person name="Nolan M."/>
            <person name="Ohm R."/>
            <person name="Pangilinan J."/>
            <person name="Park H.-J."/>
            <person name="Ramirez L."/>
            <person name="Alfaro M."/>
            <person name="Sun H."/>
            <person name="Tritt A."/>
            <person name="Yoshinaga Y."/>
            <person name="Zwiers L.-H."/>
            <person name="Turgeon B."/>
            <person name="Goodwin S."/>
            <person name="Spatafora J."/>
            <person name="Crous P."/>
            <person name="Grigoriev I."/>
        </authorList>
    </citation>
    <scope>NUCLEOTIDE SEQUENCE</scope>
    <source>
        <strain evidence="2">CBS 675.92</strain>
    </source>
</reference>
<evidence type="ECO:0000313" key="2">
    <source>
        <dbReference type="EMBL" id="KAF1950875.1"/>
    </source>
</evidence>
<accession>A0A6A5TDK0</accession>
<feature type="domain" description="Cellobiose dehydrogenase-like cytochrome" evidence="1">
    <location>
        <begin position="1"/>
        <end position="51"/>
    </location>
</feature>
<evidence type="ECO:0000259" key="1">
    <source>
        <dbReference type="Pfam" id="PF16010"/>
    </source>
</evidence>
<gene>
    <name evidence="2" type="ORF">CC80DRAFT_357816</name>
</gene>
<sequence length="121" mass="12942">FTYTFLCQNCTDIGPISFESTSDTWPIGWAMSNRRPTTPGSPSSALTSHIGGGSGIITAQRLVETGKTVLLIERGRASFYSSGGNLTVPWNNTLTIYDAPYMAGYLYGYPGNDGLCSDTPS</sequence>
<dbReference type="OrthoDB" id="413885at2759"/>
<dbReference type="PANTHER" id="PTHR47190:SF4">
    <property type="entry name" value="DEHYDROGENASE, PUTATIVE-RELATED"/>
    <property type="match status" value="1"/>
</dbReference>
<dbReference type="InterPro" id="IPR036188">
    <property type="entry name" value="FAD/NAD-bd_sf"/>
</dbReference>
<dbReference type="SUPFAM" id="SSF49344">
    <property type="entry name" value="CBD9-like"/>
    <property type="match status" value="1"/>
</dbReference>
<feature type="non-terminal residue" evidence="2">
    <location>
        <position position="1"/>
    </location>
</feature>
<dbReference type="Proteomes" id="UP000800035">
    <property type="component" value="Unassembled WGS sequence"/>
</dbReference>
<evidence type="ECO:0000313" key="3">
    <source>
        <dbReference type="Proteomes" id="UP000800035"/>
    </source>
</evidence>
<dbReference type="InterPro" id="IPR053208">
    <property type="entry name" value="GMC_Oxidoreductase_CD"/>
</dbReference>
<keyword evidence="3" id="KW-1185">Reference proteome</keyword>
<dbReference type="Pfam" id="PF16010">
    <property type="entry name" value="CDH-cyt"/>
    <property type="match status" value="1"/>
</dbReference>
<organism evidence="2 3">
    <name type="scientific">Byssothecium circinans</name>
    <dbReference type="NCBI Taxonomy" id="147558"/>
    <lineage>
        <taxon>Eukaryota</taxon>
        <taxon>Fungi</taxon>
        <taxon>Dikarya</taxon>
        <taxon>Ascomycota</taxon>
        <taxon>Pezizomycotina</taxon>
        <taxon>Dothideomycetes</taxon>
        <taxon>Pleosporomycetidae</taxon>
        <taxon>Pleosporales</taxon>
        <taxon>Massarineae</taxon>
        <taxon>Massarinaceae</taxon>
        <taxon>Byssothecium</taxon>
    </lineage>
</organism>
<proteinExistence type="predicted"/>
<protein>
    <recommendedName>
        <fullName evidence="1">Cellobiose dehydrogenase-like cytochrome domain-containing protein</fullName>
    </recommendedName>
</protein>
<name>A0A6A5TDK0_9PLEO</name>
<dbReference type="Gene3D" id="3.50.50.60">
    <property type="entry name" value="FAD/NAD(P)-binding domain"/>
    <property type="match status" value="1"/>
</dbReference>